<dbReference type="Gene3D" id="3.90.470.10">
    <property type="entry name" value="Ribosomal protein L22/L17"/>
    <property type="match status" value="1"/>
</dbReference>
<name>A0A1Y5F3E3_9BACT</name>
<comment type="function">
    <text evidence="7">The globular domain of the protein is located near the polypeptide exit tunnel on the outside of the subunit, while an extended beta-hairpin is found that lines the wall of the exit tunnel in the center of the 70S ribosome.</text>
</comment>
<keyword evidence="5 7" id="KW-0687">Ribonucleoprotein</keyword>
<dbReference type="GO" id="GO:0003735">
    <property type="term" value="F:structural constituent of ribosome"/>
    <property type="evidence" value="ECO:0007669"/>
    <property type="project" value="InterPro"/>
</dbReference>
<dbReference type="GO" id="GO:0019843">
    <property type="term" value="F:rRNA binding"/>
    <property type="evidence" value="ECO:0007669"/>
    <property type="project" value="UniProtKB-UniRule"/>
</dbReference>
<evidence type="ECO:0000256" key="5">
    <source>
        <dbReference type="ARBA" id="ARBA00023274"/>
    </source>
</evidence>
<dbReference type="NCBIfam" id="TIGR01044">
    <property type="entry name" value="rplV_bact"/>
    <property type="match status" value="1"/>
</dbReference>
<sequence>MAIKVKNRKIGIAPRKVRQVCNLVRNKKASEAIKILRFCEKKEIALMLTKLINSGLAIAADSDKYDIDNLVLTQIFADGGPTLKRVQPRAQGRAFRVRKRSSHVTLELKEA</sequence>
<dbReference type="CDD" id="cd00336">
    <property type="entry name" value="Ribosomal_L22"/>
    <property type="match status" value="1"/>
</dbReference>
<dbReference type="PANTHER" id="PTHR13501">
    <property type="entry name" value="CHLOROPLAST 50S RIBOSOMAL PROTEIN L22-RELATED"/>
    <property type="match status" value="1"/>
</dbReference>
<keyword evidence="2 7" id="KW-0699">rRNA-binding</keyword>
<evidence type="ECO:0000256" key="7">
    <source>
        <dbReference type="HAMAP-Rule" id="MF_01331"/>
    </source>
</evidence>
<dbReference type="PANTHER" id="PTHR13501:SF8">
    <property type="entry name" value="LARGE RIBOSOMAL SUBUNIT PROTEIN UL22M"/>
    <property type="match status" value="1"/>
</dbReference>
<dbReference type="SUPFAM" id="SSF54843">
    <property type="entry name" value="Ribosomal protein L22"/>
    <property type="match status" value="1"/>
</dbReference>
<keyword evidence="3 7" id="KW-0694">RNA-binding</keyword>
<evidence type="ECO:0000313" key="11">
    <source>
        <dbReference type="EMBL" id="OUR93763.1"/>
    </source>
</evidence>
<comment type="subunit">
    <text evidence="7 9">Part of the 50S ribosomal subunit.</text>
</comment>
<comment type="function">
    <text evidence="7 10">This protein binds specifically to 23S rRNA; its binding is stimulated by other ribosomal proteins, e.g., L4, L17, and L20. It is important during the early stages of 50S assembly. It makes multiple contacts with different domains of the 23S rRNA in the assembled 50S subunit and ribosome.</text>
</comment>
<dbReference type="GO" id="GO:0006412">
    <property type="term" value="P:translation"/>
    <property type="evidence" value="ECO:0007669"/>
    <property type="project" value="UniProtKB-UniRule"/>
</dbReference>
<dbReference type="Proteomes" id="UP000196531">
    <property type="component" value="Unassembled WGS sequence"/>
</dbReference>
<evidence type="ECO:0000256" key="9">
    <source>
        <dbReference type="RuleBase" id="RU004006"/>
    </source>
</evidence>
<reference evidence="12" key="1">
    <citation type="journal article" date="2017" name="Proc. Natl. Acad. Sci. U.S.A.">
        <title>Simulation of Deepwater Horizon oil plume reveals substrate specialization within a complex community of hydrocarbon-degraders.</title>
        <authorList>
            <person name="Hu P."/>
            <person name="Dubinsky E.A."/>
            <person name="Probst A.J."/>
            <person name="Wang J."/>
            <person name="Sieber C.M.K."/>
            <person name="Tom L.M."/>
            <person name="Gardinali P."/>
            <person name="Banfield J.F."/>
            <person name="Atlas R.M."/>
            <person name="Andersen G.L."/>
        </authorList>
    </citation>
    <scope>NUCLEOTIDE SEQUENCE [LARGE SCALE GENOMIC DNA]</scope>
</reference>
<dbReference type="InterPro" id="IPR001063">
    <property type="entry name" value="Ribosomal_uL22"/>
</dbReference>
<evidence type="ECO:0000313" key="12">
    <source>
        <dbReference type="Proteomes" id="UP000196531"/>
    </source>
</evidence>
<evidence type="ECO:0000256" key="3">
    <source>
        <dbReference type="ARBA" id="ARBA00022884"/>
    </source>
</evidence>
<evidence type="ECO:0000256" key="2">
    <source>
        <dbReference type="ARBA" id="ARBA00022730"/>
    </source>
</evidence>
<organism evidence="11 12">
    <name type="scientific">Halobacteriovorax marinus</name>
    <dbReference type="NCBI Taxonomy" id="97084"/>
    <lineage>
        <taxon>Bacteria</taxon>
        <taxon>Pseudomonadati</taxon>
        <taxon>Bdellovibrionota</taxon>
        <taxon>Bacteriovoracia</taxon>
        <taxon>Bacteriovoracales</taxon>
        <taxon>Halobacteriovoraceae</taxon>
        <taxon>Halobacteriovorax</taxon>
    </lineage>
</organism>
<protein>
    <recommendedName>
        <fullName evidence="6 7">Large ribosomal subunit protein uL22</fullName>
    </recommendedName>
</protein>
<dbReference type="InterPro" id="IPR018260">
    <property type="entry name" value="Ribosomal_uL22_CS"/>
</dbReference>
<dbReference type="EMBL" id="MAAO01000015">
    <property type="protein sequence ID" value="OUR93763.1"/>
    <property type="molecule type" value="Genomic_DNA"/>
</dbReference>
<comment type="caution">
    <text evidence="11">The sequence shown here is derived from an EMBL/GenBank/DDBJ whole genome shotgun (WGS) entry which is preliminary data.</text>
</comment>
<accession>A0A1Y5F3E3</accession>
<dbReference type="HAMAP" id="MF_01331_B">
    <property type="entry name" value="Ribosomal_uL22_B"/>
    <property type="match status" value="1"/>
</dbReference>
<gene>
    <name evidence="7" type="primary">rplV</name>
    <name evidence="11" type="ORF">A9Q84_20085</name>
</gene>
<evidence type="ECO:0000256" key="10">
    <source>
        <dbReference type="RuleBase" id="RU004008"/>
    </source>
</evidence>
<dbReference type="PROSITE" id="PS00464">
    <property type="entry name" value="RIBOSOMAL_L22"/>
    <property type="match status" value="1"/>
</dbReference>
<dbReference type="Pfam" id="PF00237">
    <property type="entry name" value="Ribosomal_L22"/>
    <property type="match status" value="1"/>
</dbReference>
<dbReference type="InterPro" id="IPR005727">
    <property type="entry name" value="Ribosomal_uL22_bac/chlpt-type"/>
</dbReference>
<dbReference type="GO" id="GO:0022625">
    <property type="term" value="C:cytosolic large ribosomal subunit"/>
    <property type="evidence" value="ECO:0007669"/>
    <property type="project" value="TreeGrafter"/>
</dbReference>
<keyword evidence="4 7" id="KW-0689">Ribosomal protein</keyword>
<evidence type="ECO:0000256" key="6">
    <source>
        <dbReference type="ARBA" id="ARBA00035207"/>
    </source>
</evidence>
<evidence type="ECO:0000256" key="4">
    <source>
        <dbReference type="ARBA" id="ARBA00022980"/>
    </source>
</evidence>
<evidence type="ECO:0000256" key="1">
    <source>
        <dbReference type="ARBA" id="ARBA00009451"/>
    </source>
</evidence>
<comment type="similarity">
    <text evidence="1 7 8">Belongs to the universal ribosomal protein uL22 family.</text>
</comment>
<dbReference type="InterPro" id="IPR047867">
    <property type="entry name" value="Ribosomal_uL22_bac/org-type"/>
</dbReference>
<dbReference type="AlphaFoldDB" id="A0A1Y5F3E3"/>
<proteinExistence type="inferred from homology"/>
<evidence type="ECO:0000256" key="8">
    <source>
        <dbReference type="RuleBase" id="RU004005"/>
    </source>
</evidence>
<dbReference type="InterPro" id="IPR036394">
    <property type="entry name" value="Ribosomal_uL22_sf"/>
</dbReference>